<dbReference type="Proteomes" id="UP000053664">
    <property type="component" value="Unassembled WGS sequence"/>
</dbReference>
<accession>A0A061HA55</accession>
<dbReference type="HOGENOM" id="CLU_180079_2_0_1"/>
<feature type="compositionally biased region" description="Basic and acidic residues" evidence="1">
    <location>
        <begin position="1"/>
        <end position="15"/>
    </location>
</feature>
<dbReference type="KEGG" id="pfp:PFL1_03228"/>
<dbReference type="Pfam" id="PF11160">
    <property type="entry name" value="Hva1_TUDOR"/>
    <property type="match status" value="1"/>
</dbReference>
<dbReference type="OrthoDB" id="2131339at2759"/>
<proteinExistence type="predicted"/>
<dbReference type="EMBL" id="KE361631">
    <property type="protein sequence ID" value="EPQ29473.1"/>
    <property type="molecule type" value="Genomic_DNA"/>
</dbReference>
<evidence type="ECO:0000256" key="1">
    <source>
        <dbReference type="SAM" id="MobiDB-lite"/>
    </source>
</evidence>
<evidence type="ECO:0000313" key="4">
    <source>
        <dbReference type="Proteomes" id="UP000053664"/>
    </source>
</evidence>
<sequence length="78" mass="8364">MPTDPHELSEGDKVSWKWGQGHPKGEVKDVVDGKAEVKTKRGNTVTKNGDDEDPAVVIHTESGSDAIKKASELDGVKP</sequence>
<dbReference type="AlphaFoldDB" id="A0A061HA55"/>
<gene>
    <name evidence="3" type="ORF">PFL1_03228</name>
</gene>
<dbReference type="GeneID" id="19317338"/>
<name>A0A061HA55_9BASI</name>
<dbReference type="Gene3D" id="2.30.30.1060">
    <property type="match status" value="1"/>
</dbReference>
<feature type="domain" description="Hypervirulence associated protein TUDOR" evidence="2">
    <location>
        <begin position="11"/>
        <end position="73"/>
    </location>
</feature>
<dbReference type="InterPro" id="IPR021331">
    <property type="entry name" value="Hva1_TUDOR"/>
</dbReference>
<reference evidence="3 4" key="1">
    <citation type="journal article" date="2013" name="Plant Cell">
        <title>The transition from a phytopathogenic smut ancestor to an anamorphic biocontrol agent deciphered by comparative whole-genome analysis.</title>
        <authorList>
            <person name="Lefebvre F."/>
            <person name="Joly D.L."/>
            <person name="Labbe C."/>
            <person name="Teichmann B."/>
            <person name="Linning R."/>
            <person name="Belzile F."/>
            <person name="Bakkeren G."/>
            <person name="Belanger R.R."/>
        </authorList>
    </citation>
    <scope>NUCLEOTIDE SEQUENCE [LARGE SCALE GENOMIC DNA]</scope>
    <source>
        <strain evidence="3 4">PF-1</strain>
    </source>
</reference>
<dbReference type="eggNOG" id="ENOG502SCPJ">
    <property type="taxonomic scope" value="Eukaryota"/>
</dbReference>
<evidence type="ECO:0000259" key="2">
    <source>
        <dbReference type="Pfam" id="PF11160"/>
    </source>
</evidence>
<evidence type="ECO:0000313" key="3">
    <source>
        <dbReference type="EMBL" id="EPQ29473.1"/>
    </source>
</evidence>
<protein>
    <recommendedName>
        <fullName evidence="2">Hypervirulence associated protein TUDOR domain-containing protein</fullName>
    </recommendedName>
</protein>
<feature type="region of interest" description="Disordered" evidence="1">
    <location>
        <begin position="1"/>
        <end position="27"/>
    </location>
</feature>
<dbReference type="RefSeq" id="XP_007878934.1">
    <property type="nucleotide sequence ID" value="XM_007880743.1"/>
</dbReference>
<organism evidence="3 4">
    <name type="scientific">Pseudozyma flocculosa PF-1</name>
    <dbReference type="NCBI Taxonomy" id="1277687"/>
    <lineage>
        <taxon>Eukaryota</taxon>
        <taxon>Fungi</taxon>
        <taxon>Dikarya</taxon>
        <taxon>Basidiomycota</taxon>
        <taxon>Ustilaginomycotina</taxon>
        <taxon>Ustilaginomycetes</taxon>
        <taxon>Ustilaginales</taxon>
        <taxon>Ustilaginaceae</taxon>
        <taxon>Pseudozyma</taxon>
    </lineage>
</organism>